<gene>
    <name evidence="2" type="ORF">SVUK_LOCUS5931</name>
</gene>
<organism evidence="2 3">
    <name type="scientific">Strongylus vulgaris</name>
    <name type="common">Blood worm</name>
    <dbReference type="NCBI Taxonomy" id="40348"/>
    <lineage>
        <taxon>Eukaryota</taxon>
        <taxon>Metazoa</taxon>
        <taxon>Ecdysozoa</taxon>
        <taxon>Nematoda</taxon>
        <taxon>Chromadorea</taxon>
        <taxon>Rhabditida</taxon>
        <taxon>Rhabditina</taxon>
        <taxon>Rhabditomorpha</taxon>
        <taxon>Strongyloidea</taxon>
        <taxon>Strongylidae</taxon>
        <taxon>Strongylus</taxon>
    </lineage>
</organism>
<dbReference type="Proteomes" id="UP000270094">
    <property type="component" value="Unassembled WGS sequence"/>
</dbReference>
<dbReference type="PANTHER" id="PTHR12271">
    <property type="entry name" value="POLY A POLYMERASE CID PAP -RELATED"/>
    <property type="match status" value="1"/>
</dbReference>
<dbReference type="GO" id="GO:0050265">
    <property type="term" value="F:RNA uridylyltransferase activity"/>
    <property type="evidence" value="ECO:0007669"/>
    <property type="project" value="TreeGrafter"/>
</dbReference>
<keyword evidence="3" id="KW-1185">Reference proteome</keyword>
<dbReference type="InterPro" id="IPR043519">
    <property type="entry name" value="NT_sf"/>
</dbReference>
<dbReference type="OrthoDB" id="2274644at2759"/>
<dbReference type="InterPro" id="IPR054708">
    <property type="entry name" value="MTPAP-like_central"/>
</dbReference>
<dbReference type="SUPFAM" id="SSF81631">
    <property type="entry name" value="PAP/OAS1 substrate-binding domain"/>
    <property type="match status" value="1"/>
</dbReference>
<proteinExistence type="predicted"/>
<dbReference type="AlphaFoldDB" id="A0A3P7ISV3"/>
<evidence type="ECO:0000313" key="2">
    <source>
        <dbReference type="EMBL" id="VDM70933.1"/>
    </source>
</evidence>
<protein>
    <recommendedName>
        <fullName evidence="1">Poly(A) RNA polymerase mitochondrial-like central palm domain-containing protein</fullName>
    </recommendedName>
</protein>
<dbReference type="GO" id="GO:0031123">
    <property type="term" value="P:RNA 3'-end processing"/>
    <property type="evidence" value="ECO:0007669"/>
    <property type="project" value="TreeGrafter"/>
</dbReference>
<dbReference type="EMBL" id="UYYB01018205">
    <property type="protein sequence ID" value="VDM70933.1"/>
    <property type="molecule type" value="Genomic_DNA"/>
</dbReference>
<feature type="domain" description="Poly(A) RNA polymerase mitochondrial-like central palm" evidence="1">
    <location>
        <begin position="2"/>
        <end position="98"/>
    </location>
</feature>
<evidence type="ECO:0000259" key="1">
    <source>
        <dbReference type="Pfam" id="PF22600"/>
    </source>
</evidence>
<sequence>MTRLAAKGSDFDVTFWCPDARTFFPSESDAAFHILRWVRHFLLTDLETRNQIEYVEYVDAKVPVLRIKTKKGLEVDLSSCTEPFVSGIQNSYLIRGYASWDERFAPLCMLVKDWAGRNDVKNPKVGGFNSYAMVLLVVHFLQCGVDPPILPNLQKIYPEKYAHNENGIIRFPTAIDFSDDAFSHADLGKQFLFFIHKYLTFSLCQDSHHRLSAIS</sequence>
<dbReference type="Pfam" id="PF22600">
    <property type="entry name" value="MTPAP-like_central"/>
    <property type="match status" value="1"/>
</dbReference>
<dbReference type="PANTHER" id="PTHR12271:SF128">
    <property type="entry name" value="PAP-ASSOCIATED DOMAIN-CONTAINING PROTEIN"/>
    <property type="match status" value="1"/>
</dbReference>
<dbReference type="Gene3D" id="1.10.1410.10">
    <property type="match status" value="1"/>
</dbReference>
<accession>A0A3P7ISV3</accession>
<evidence type="ECO:0000313" key="3">
    <source>
        <dbReference type="Proteomes" id="UP000270094"/>
    </source>
</evidence>
<dbReference type="SUPFAM" id="SSF81301">
    <property type="entry name" value="Nucleotidyltransferase"/>
    <property type="match status" value="1"/>
</dbReference>
<name>A0A3P7ISV3_STRVU</name>
<reference evidence="2 3" key="1">
    <citation type="submission" date="2018-11" db="EMBL/GenBank/DDBJ databases">
        <authorList>
            <consortium name="Pathogen Informatics"/>
        </authorList>
    </citation>
    <scope>NUCLEOTIDE SEQUENCE [LARGE SCALE GENOMIC DNA]</scope>
</reference>